<dbReference type="Pfam" id="PF02492">
    <property type="entry name" value="cobW"/>
    <property type="match status" value="1"/>
</dbReference>
<dbReference type="PANTHER" id="PTHR13748">
    <property type="entry name" value="COBW-RELATED"/>
    <property type="match status" value="1"/>
</dbReference>
<keyword evidence="3" id="KW-0143">Chaperone</keyword>
<dbReference type="KEGG" id="gom:D7316_05263"/>
<dbReference type="InterPro" id="IPR051316">
    <property type="entry name" value="Zinc-reg_GTPase_activator"/>
</dbReference>
<dbReference type="AlphaFoldDB" id="A0A3G8JUP9"/>
<evidence type="ECO:0000256" key="3">
    <source>
        <dbReference type="ARBA" id="ARBA00023186"/>
    </source>
</evidence>
<evidence type="ECO:0000256" key="1">
    <source>
        <dbReference type="ARBA" id="ARBA00022741"/>
    </source>
</evidence>
<evidence type="ECO:0000313" key="7">
    <source>
        <dbReference type="EMBL" id="AZG48643.1"/>
    </source>
</evidence>
<evidence type="ECO:0000313" key="8">
    <source>
        <dbReference type="Proteomes" id="UP000271469"/>
    </source>
</evidence>
<name>A0A3G8JUP9_9ACTN</name>
<comment type="similarity">
    <text evidence="4">Belongs to the SIMIBI class G3E GTPase family. ZNG1 subfamily.</text>
</comment>
<evidence type="ECO:0000256" key="5">
    <source>
        <dbReference type="ARBA" id="ARBA00049117"/>
    </source>
</evidence>
<proteinExistence type="inferred from homology"/>
<dbReference type="Proteomes" id="UP000271469">
    <property type="component" value="Chromosome"/>
</dbReference>
<dbReference type="InterPro" id="IPR003495">
    <property type="entry name" value="CobW/HypB/UreG_nucleotide-bd"/>
</dbReference>
<dbReference type="GO" id="GO:0000166">
    <property type="term" value="F:nucleotide binding"/>
    <property type="evidence" value="ECO:0007669"/>
    <property type="project" value="UniProtKB-KW"/>
</dbReference>
<comment type="catalytic activity">
    <reaction evidence="5">
        <text>GTP + H2O = GDP + phosphate + H(+)</text>
        <dbReference type="Rhea" id="RHEA:19669"/>
        <dbReference type="ChEBI" id="CHEBI:15377"/>
        <dbReference type="ChEBI" id="CHEBI:15378"/>
        <dbReference type="ChEBI" id="CHEBI:37565"/>
        <dbReference type="ChEBI" id="CHEBI:43474"/>
        <dbReference type="ChEBI" id="CHEBI:58189"/>
    </reaction>
    <physiologicalReaction direction="left-to-right" evidence="5">
        <dbReference type="Rhea" id="RHEA:19670"/>
    </physiologicalReaction>
</comment>
<dbReference type="PANTHER" id="PTHR13748:SF62">
    <property type="entry name" value="COBW DOMAIN-CONTAINING PROTEIN"/>
    <property type="match status" value="1"/>
</dbReference>
<gene>
    <name evidence="7" type="primary">yjiA</name>
    <name evidence="7" type="ORF">D7316_05263</name>
</gene>
<dbReference type="RefSeq" id="WP_408610056.1">
    <property type="nucleotide sequence ID" value="NZ_CP033972.1"/>
</dbReference>
<dbReference type="Gene3D" id="3.40.50.300">
    <property type="entry name" value="P-loop containing nucleotide triphosphate hydrolases"/>
    <property type="match status" value="1"/>
</dbReference>
<dbReference type="InterPro" id="IPR011629">
    <property type="entry name" value="CobW-like_C"/>
</dbReference>
<protein>
    <submittedName>
        <fullName evidence="7">Putative GTP-binding protein YjiA</fullName>
    </submittedName>
</protein>
<dbReference type="InterPro" id="IPR036627">
    <property type="entry name" value="CobW-likC_sf"/>
</dbReference>
<dbReference type="Gene3D" id="3.30.1220.10">
    <property type="entry name" value="CobW-like, C-terminal domain"/>
    <property type="match status" value="1"/>
</dbReference>
<organism evidence="7 8">
    <name type="scientific">Gordonia insulae</name>
    <dbReference type="NCBI Taxonomy" id="2420509"/>
    <lineage>
        <taxon>Bacteria</taxon>
        <taxon>Bacillati</taxon>
        <taxon>Actinomycetota</taxon>
        <taxon>Actinomycetes</taxon>
        <taxon>Mycobacteriales</taxon>
        <taxon>Gordoniaceae</taxon>
        <taxon>Gordonia</taxon>
    </lineage>
</organism>
<evidence type="ECO:0000259" key="6">
    <source>
        <dbReference type="SMART" id="SM00833"/>
    </source>
</evidence>
<keyword evidence="2" id="KW-0378">Hydrolase</keyword>
<dbReference type="Pfam" id="PF07683">
    <property type="entry name" value="CobW_C"/>
    <property type="match status" value="1"/>
</dbReference>
<dbReference type="CDD" id="cd03112">
    <property type="entry name" value="CobW-like"/>
    <property type="match status" value="1"/>
</dbReference>
<accession>A0A3G8JUP9</accession>
<dbReference type="SMART" id="SM00833">
    <property type="entry name" value="CobW_C"/>
    <property type="match status" value="1"/>
</dbReference>
<evidence type="ECO:0000256" key="2">
    <source>
        <dbReference type="ARBA" id="ARBA00022801"/>
    </source>
</evidence>
<keyword evidence="8" id="KW-1185">Reference proteome</keyword>
<dbReference type="SUPFAM" id="SSF52540">
    <property type="entry name" value="P-loop containing nucleoside triphosphate hydrolases"/>
    <property type="match status" value="1"/>
</dbReference>
<sequence length="364" mass="38830">MTSVPRGGQVPVVVVAGFLGSGKTTLLNHLLRTASGSRIGVLVNDFGAINIDAMLIAGQADGAVSLSNGCMCCSVDADGVEGALTRLLRPSARIDAIIIEASGIAEPRALIRMITGFADPRLRYGGLLYVVDAADVHALRTRHPEVDSHIEIADLVVINKSDLVDARELGRIREAVAQLNDTAPTVATTDAVIDAELLFDARRRAPDARPRSGQLTFDELLVDADGGHDDCDGQIDCDGQDDCDAHGHLHDSYESVEFVSEAPMNPRRLAGFLERPPAGCYRIKGVVAFDVPAHRQKFVVHAVGGFVRAERRSWSGEPRRSSIVVIGAGLVADEVRARLAAAVDDGTHDEHGILSITRYLVTAP</sequence>
<keyword evidence="1" id="KW-0547">Nucleotide-binding</keyword>
<feature type="domain" description="CobW C-terminal" evidence="6">
    <location>
        <begin position="253"/>
        <end position="343"/>
    </location>
</feature>
<dbReference type="EMBL" id="CP033972">
    <property type="protein sequence ID" value="AZG48643.1"/>
    <property type="molecule type" value="Genomic_DNA"/>
</dbReference>
<evidence type="ECO:0000256" key="4">
    <source>
        <dbReference type="ARBA" id="ARBA00034320"/>
    </source>
</evidence>
<dbReference type="InterPro" id="IPR027417">
    <property type="entry name" value="P-loop_NTPase"/>
</dbReference>
<dbReference type="SUPFAM" id="SSF90002">
    <property type="entry name" value="Hypothetical protein YjiA, C-terminal domain"/>
    <property type="match status" value="1"/>
</dbReference>
<dbReference type="GO" id="GO:0016787">
    <property type="term" value="F:hydrolase activity"/>
    <property type="evidence" value="ECO:0007669"/>
    <property type="project" value="UniProtKB-KW"/>
</dbReference>
<reference evidence="7 8" key="1">
    <citation type="submission" date="2018-11" db="EMBL/GenBank/DDBJ databases">
        <title>Gordonia insulae sp. nov., isolated from an island soil.</title>
        <authorList>
            <person name="Kim Y.S."/>
            <person name="Kim S.B."/>
        </authorList>
    </citation>
    <scope>NUCLEOTIDE SEQUENCE [LARGE SCALE GENOMIC DNA]</scope>
    <source>
        <strain evidence="7 8">MMS17-SY073</strain>
    </source>
</reference>
<dbReference type="GO" id="GO:0005737">
    <property type="term" value="C:cytoplasm"/>
    <property type="evidence" value="ECO:0007669"/>
    <property type="project" value="TreeGrafter"/>
</dbReference>